<reference evidence="1 2" key="1">
    <citation type="journal article" date="2014" name="Genome Announc.">
        <title>Complete Genome Sequence of Polychlorinated Biphenyl Degrader Comamonas testosteroni TK102 (NBRC 109938).</title>
        <authorList>
            <person name="Fukuda K."/>
            <person name="Hosoyama A."/>
            <person name="Tsuchikane K."/>
            <person name="Ohji S."/>
            <person name="Yamazoe A."/>
            <person name="Fujita N."/>
            <person name="Shintani M."/>
            <person name="Kimbara K."/>
        </authorList>
    </citation>
    <scope>NUCLEOTIDE SEQUENCE [LARGE SCALE GENOMIC DNA]</scope>
    <source>
        <strain evidence="1">TK102</strain>
    </source>
</reference>
<proteinExistence type="predicted"/>
<dbReference type="InterPro" id="IPR046032">
    <property type="entry name" value="DUF5990"/>
</dbReference>
<dbReference type="RefSeq" id="WP_003053646.1">
    <property type="nucleotide sequence ID" value="NZ_CP006704.1"/>
</dbReference>
<dbReference type="EMBL" id="CP006704">
    <property type="protein sequence ID" value="AIJ47783.1"/>
    <property type="molecule type" value="Genomic_DNA"/>
</dbReference>
<name>A0A076PPW1_COMTE</name>
<dbReference type="Proteomes" id="UP000028782">
    <property type="component" value="Chromosome"/>
</dbReference>
<gene>
    <name evidence="1" type="ORF">O987_18365</name>
</gene>
<accession>A0A076PPW1</accession>
<evidence type="ECO:0000313" key="1">
    <source>
        <dbReference type="EMBL" id="AIJ47783.1"/>
    </source>
</evidence>
<organism evidence="1 2">
    <name type="scientific">Comamonas testosteroni TK102</name>
    <dbReference type="NCBI Taxonomy" id="1392005"/>
    <lineage>
        <taxon>Bacteria</taxon>
        <taxon>Pseudomonadati</taxon>
        <taxon>Pseudomonadota</taxon>
        <taxon>Betaproteobacteria</taxon>
        <taxon>Burkholderiales</taxon>
        <taxon>Comamonadaceae</taxon>
        <taxon>Comamonas</taxon>
    </lineage>
</organism>
<dbReference type="HOGENOM" id="CLU_1853938_0_0_4"/>
<dbReference type="KEGG" id="ctes:O987_18365"/>
<evidence type="ECO:0000313" key="2">
    <source>
        <dbReference type="Proteomes" id="UP000028782"/>
    </source>
</evidence>
<dbReference type="Pfam" id="PF19452">
    <property type="entry name" value="DUF5990"/>
    <property type="match status" value="1"/>
</dbReference>
<protein>
    <submittedName>
        <fullName evidence="1">Uncharacterized protein</fullName>
    </submittedName>
</protein>
<sequence length="151" mass="15909">MSKANSAQSVRIRILVVDAPPEVWFAVQRGKSDLLDPLDGQQEPLRFEFSLRLGSPLATGAVNFLGEFAQGPSSERFVYINSGTLAGQAGSPWTRRAKLKLASIPQEVVDAVLSSGGVIEARVQGTMGDGGPVCASLKPHAVVWGVAHDAA</sequence>
<dbReference type="AlphaFoldDB" id="A0A076PPW1"/>